<keyword evidence="5 8" id="KW-0520">NAD</keyword>
<keyword evidence="2 5" id="KW-0479">Metal-binding</keyword>
<dbReference type="NCBIfam" id="TIGR00069">
    <property type="entry name" value="hisD"/>
    <property type="match status" value="1"/>
</dbReference>
<feature type="binding site" evidence="5 9">
    <location>
        <position position="338"/>
    </location>
    <ligand>
        <name>substrate</name>
    </ligand>
</feature>
<dbReference type="InterPro" id="IPR012131">
    <property type="entry name" value="Hstdl_DH"/>
</dbReference>
<comment type="cofactor">
    <cofactor evidence="5 10">
        <name>Zn(2+)</name>
        <dbReference type="ChEBI" id="CHEBI:29105"/>
    </cofactor>
    <text evidence="5 10">Binds 1 zinc ion per subunit.</text>
</comment>
<gene>
    <name evidence="5 12" type="primary">hisD</name>
    <name evidence="12" type="ORF">GCM10011611_61230</name>
</gene>
<dbReference type="UniPathway" id="UPA00031">
    <property type="reaction ID" value="UER00014"/>
</dbReference>
<dbReference type="PANTHER" id="PTHR21256:SF2">
    <property type="entry name" value="HISTIDINE BIOSYNTHESIS TRIFUNCTIONAL PROTEIN"/>
    <property type="match status" value="1"/>
</dbReference>
<dbReference type="PRINTS" id="PR00083">
    <property type="entry name" value="HOLDHDRGNASE"/>
</dbReference>
<dbReference type="InterPro" id="IPR022695">
    <property type="entry name" value="Histidinol_DH_monofunct"/>
</dbReference>
<evidence type="ECO:0000256" key="6">
    <source>
        <dbReference type="PIRNR" id="PIRNR000099"/>
    </source>
</evidence>
<dbReference type="RefSeq" id="WP_189052003.1">
    <property type="nucleotide sequence ID" value="NZ_BMJQ01000024.1"/>
</dbReference>
<sequence>MPLEEELKQSAPRRLVATDPGFASAFARLVEESRETAAEVDQTVAEILATVRREGDVALVDYTRRLDRFPATIESLRISAAEIDEAVASIPASTREALELAAERISAFHRSQMPDDHDTRDAAGVRLGWRWRPIEAVGLYVPGGTASYPSSVLMNALPAKVAGVDRLVMVVPTPDGIVNPLVLAAARLAGVDELYRIGGAQAVAALAYGTETIRPVDKIVGPGNAYVAAAKRQVFGTVGIDTIAGPSEILVVADGQNDPAWIAADLLSQAEHDRVAQSILITDDTAFADAVVAAAADHLSRLPRRAIAAESWEHHGAIIIVPSLGDAVPLVDRIAPEHLELAVADPDSLMAHVRNAGAVFLGRHTPEAIGDYVAGPNHVLPTSRAARFASGLGVNDFVKRTTYVGCDPASLAAIGPAACVLAEAEGLGAHALSVAIRLKGKD</sequence>
<dbReference type="Proteomes" id="UP000646365">
    <property type="component" value="Unassembled WGS sequence"/>
</dbReference>
<evidence type="ECO:0000256" key="11">
    <source>
        <dbReference type="RuleBase" id="RU004175"/>
    </source>
</evidence>
<dbReference type="SUPFAM" id="SSF53720">
    <property type="entry name" value="ALDH-like"/>
    <property type="match status" value="1"/>
</dbReference>
<dbReference type="PANTHER" id="PTHR21256">
    <property type="entry name" value="HISTIDINOL DEHYDROGENASE HDH"/>
    <property type="match status" value="1"/>
</dbReference>
<comment type="caution">
    <text evidence="12">The sequence shown here is derived from an EMBL/GenBank/DDBJ whole genome shotgun (WGS) entry which is preliminary data.</text>
</comment>
<keyword evidence="5" id="KW-0028">Amino-acid biosynthesis</keyword>
<keyword evidence="13" id="KW-1185">Reference proteome</keyword>
<feature type="binding site" evidence="5 10">
    <location>
        <position position="269"/>
    </location>
    <ligand>
        <name>Zn(2+)</name>
        <dbReference type="ChEBI" id="CHEBI:29105"/>
    </ligand>
</feature>
<evidence type="ECO:0000256" key="7">
    <source>
        <dbReference type="PIRSR" id="PIRSR000099-1"/>
    </source>
</evidence>
<feature type="binding site" evidence="5 8">
    <location>
        <position position="201"/>
    </location>
    <ligand>
        <name>NAD(+)</name>
        <dbReference type="ChEBI" id="CHEBI:57540"/>
    </ligand>
</feature>
<comment type="function">
    <text evidence="5">Catalyzes the sequential NAD-dependent oxidations of L-histidinol to L-histidinaldehyde and then to L-histidine.</text>
</comment>
<dbReference type="HAMAP" id="MF_01024">
    <property type="entry name" value="HisD"/>
    <property type="match status" value="1"/>
</dbReference>
<dbReference type="GO" id="GO:0051287">
    <property type="term" value="F:NAD binding"/>
    <property type="evidence" value="ECO:0007669"/>
    <property type="project" value="InterPro"/>
</dbReference>
<evidence type="ECO:0000256" key="4">
    <source>
        <dbReference type="ARBA" id="ARBA00023002"/>
    </source>
</evidence>
<dbReference type="FunFam" id="3.40.50.1980:FF:000026">
    <property type="entry name" value="Histidinol dehydrogenase"/>
    <property type="match status" value="1"/>
</dbReference>
<dbReference type="InterPro" id="IPR001692">
    <property type="entry name" value="Histidinol_DH_CS"/>
</dbReference>
<evidence type="ECO:0000256" key="5">
    <source>
        <dbReference type="HAMAP-Rule" id="MF_01024"/>
    </source>
</evidence>
<dbReference type="FunFam" id="3.40.50.1980:FF:000001">
    <property type="entry name" value="Histidinol dehydrogenase"/>
    <property type="match status" value="1"/>
</dbReference>
<evidence type="ECO:0000256" key="3">
    <source>
        <dbReference type="ARBA" id="ARBA00022833"/>
    </source>
</evidence>
<comment type="catalytic activity">
    <reaction evidence="5">
        <text>L-histidinol + 2 NAD(+) + H2O = L-histidine + 2 NADH + 3 H(+)</text>
        <dbReference type="Rhea" id="RHEA:20641"/>
        <dbReference type="ChEBI" id="CHEBI:15377"/>
        <dbReference type="ChEBI" id="CHEBI:15378"/>
        <dbReference type="ChEBI" id="CHEBI:57540"/>
        <dbReference type="ChEBI" id="CHEBI:57595"/>
        <dbReference type="ChEBI" id="CHEBI:57699"/>
        <dbReference type="ChEBI" id="CHEBI:57945"/>
        <dbReference type="EC" id="1.1.1.23"/>
    </reaction>
</comment>
<feature type="binding site" evidence="5 9">
    <location>
        <position position="247"/>
    </location>
    <ligand>
        <name>substrate</name>
    </ligand>
</feature>
<feature type="binding site" evidence="5 9">
    <location>
        <position position="371"/>
    </location>
    <ligand>
        <name>substrate</name>
    </ligand>
</feature>
<feature type="binding site" evidence="5 8">
    <location>
        <position position="140"/>
    </location>
    <ligand>
        <name>NAD(+)</name>
        <dbReference type="ChEBI" id="CHEBI:57540"/>
    </ligand>
</feature>
<dbReference type="InterPro" id="IPR016161">
    <property type="entry name" value="Ald_DH/histidinol_DH"/>
</dbReference>
<evidence type="ECO:0000256" key="9">
    <source>
        <dbReference type="PIRSR" id="PIRSR000099-3"/>
    </source>
</evidence>
<dbReference type="GO" id="GO:0004399">
    <property type="term" value="F:histidinol dehydrogenase activity"/>
    <property type="evidence" value="ECO:0007669"/>
    <property type="project" value="UniProtKB-UniRule"/>
</dbReference>
<dbReference type="EMBL" id="BMJQ01000024">
    <property type="protein sequence ID" value="GGF46574.1"/>
    <property type="molecule type" value="Genomic_DNA"/>
</dbReference>
<dbReference type="GO" id="GO:0000105">
    <property type="term" value="P:L-histidine biosynthetic process"/>
    <property type="evidence" value="ECO:0007669"/>
    <property type="project" value="UniProtKB-UniRule"/>
</dbReference>
<feature type="binding site" evidence="5 9">
    <location>
        <position position="430"/>
    </location>
    <ligand>
        <name>substrate</name>
    </ligand>
</feature>
<evidence type="ECO:0000313" key="13">
    <source>
        <dbReference type="Proteomes" id="UP000646365"/>
    </source>
</evidence>
<evidence type="ECO:0000256" key="8">
    <source>
        <dbReference type="PIRSR" id="PIRSR000099-2"/>
    </source>
</evidence>
<keyword evidence="4 5" id="KW-0560">Oxidoreductase</keyword>
<organism evidence="12 13">
    <name type="scientific">Aliidongia dinghuensis</name>
    <dbReference type="NCBI Taxonomy" id="1867774"/>
    <lineage>
        <taxon>Bacteria</taxon>
        <taxon>Pseudomonadati</taxon>
        <taxon>Pseudomonadota</taxon>
        <taxon>Alphaproteobacteria</taxon>
        <taxon>Rhodospirillales</taxon>
        <taxon>Dongiaceae</taxon>
        <taxon>Aliidongia</taxon>
    </lineage>
</organism>
<feature type="binding site" evidence="5 8">
    <location>
        <position position="224"/>
    </location>
    <ligand>
        <name>NAD(+)</name>
        <dbReference type="ChEBI" id="CHEBI:57540"/>
    </ligand>
</feature>
<feature type="binding site" evidence="5 10">
    <location>
        <position position="371"/>
    </location>
    <ligand>
        <name>Zn(2+)</name>
        <dbReference type="ChEBI" id="CHEBI:29105"/>
    </ligand>
</feature>
<comment type="pathway">
    <text evidence="5">Amino-acid biosynthesis; L-histidine biosynthesis; L-histidine from 5-phospho-alpha-D-ribose 1-diphosphate: step 9/9.</text>
</comment>
<keyword evidence="5" id="KW-0368">Histidine biosynthesis</keyword>
<accession>A0A8J2Z0C6</accession>
<dbReference type="AlphaFoldDB" id="A0A8J2Z0C6"/>
<protein>
    <recommendedName>
        <fullName evidence="5">Histidinol dehydrogenase</fullName>
        <shortName evidence="5">HDH</shortName>
        <ecNumber evidence="5">1.1.1.23</ecNumber>
    </recommendedName>
</protein>
<reference evidence="12" key="1">
    <citation type="journal article" date="2014" name="Int. J. Syst. Evol. Microbiol.">
        <title>Complete genome sequence of Corynebacterium casei LMG S-19264T (=DSM 44701T), isolated from a smear-ripened cheese.</title>
        <authorList>
            <consortium name="US DOE Joint Genome Institute (JGI-PGF)"/>
            <person name="Walter F."/>
            <person name="Albersmeier A."/>
            <person name="Kalinowski J."/>
            <person name="Ruckert C."/>
        </authorList>
    </citation>
    <scope>NUCLEOTIDE SEQUENCE</scope>
    <source>
        <strain evidence="12">CGMCC 1.15725</strain>
    </source>
</reference>
<evidence type="ECO:0000256" key="10">
    <source>
        <dbReference type="PIRSR" id="PIRSR000099-4"/>
    </source>
</evidence>
<feature type="binding site" evidence="5 9">
    <location>
        <position position="272"/>
    </location>
    <ligand>
        <name>substrate</name>
    </ligand>
</feature>
<dbReference type="Gene3D" id="1.20.5.1300">
    <property type="match status" value="1"/>
</dbReference>
<feature type="active site" description="Proton acceptor" evidence="5 7">
    <location>
        <position position="338"/>
    </location>
</feature>
<feature type="active site" description="Proton acceptor" evidence="5 7">
    <location>
        <position position="337"/>
    </location>
</feature>
<dbReference type="GO" id="GO:0008270">
    <property type="term" value="F:zinc ion binding"/>
    <property type="evidence" value="ECO:0007669"/>
    <property type="project" value="UniProtKB-UniRule"/>
</dbReference>
<dbReference type="EC" id="1.1.1.23" evidence="5"/>
<dbReference type="Gene3D" id="3.40.50.1980">
    <property type="entry name" value="Nitrogenase molybdenum iron protein domain"/>
    <property type="match status" value="2"/>
</dbReference>
<proteinExistence type="inferred from homology"/>
<feature type="binding site" evidence="5 10">
    <location>
        <position position="430"/>
    </location>
    <ligand>
        <name>Zn(2+)</name>
        <dbReference type="ChEBI" id="CHEBI:29105"/>
    </ligand>
</feature>
<evidence type="ECO:0000256" key="1">
    <source>
        <dbReference type="ARBA" id="ARBA00010178"/>
    </source>
</evidence>
<feature type="binding site" evidence="5 9">
    <location>
        <position position="425"/>
    </location>
    <ligand>
        <name>substrate</name>
    </ligand>
</feature>
<dbReference type="Pfam" id="PF00815">
    <property type="entry name" value="Histidinol_dh"/>
    <property type="match status" value="1"/>
</dbReference>
<dbReference type="GO" id="GO:0005829">
    <property type="term" value="C:cytosol"/>
    <property type="evidence" value="ECO:0007669"/>
    <property type="project" value="TreeGrafter"/>
</dbReference>
<evidence type="ECO:0000256" key="2">
    <source>
        <dbReference type="ARBA" id="ARBA00022723"/>
    </source>
</evidence>
<comment type="similarity">
    <text evidence="1 5 6 11">Belongs to the histidinol dehydrogenase family.</text>
</comment>
<feature type="binding site" evidence="5 9">
    <location>
        <position position="269"/>
    </location>
    <ligand>
        <name>substrate</name>
    </ligand>
</feature>
<dbReference type="PROSITE" id="PS00611">
    <property type="entry name" value="HISOL_DEHYDROGENASE"/>
    <property type="match status" value="1"/>
</dbReference>
<keyword evidence="3 5" id="KW-0862">Zinc</keyword>
<name>A0A8J2Z0C6_9PROT</name>
<evidence type="ECO:0000313" key="12">
    <source>
        <dbReference type="EMBL" id="GGF46574.1"/>
    </source>
</evidence>
<feature type="binding site" evidence="5 10">
    <location>
        <position position="272"/>
    </location>
    <ligand>
        <name>Zn(2+)</name>
        <dbReference type="ChEBI" id="CHEBI:29105"/>
    </ligand>
</feature>
<reference evidence="12" key="2">
    <citation type="submission" date="2020-09" db="EMBL/GenBank/DDBJ databases">
        <authorList>
            <person name="Sun Q."/>
            <person name="Zhou Y."/>
        </authorList>
    </citation>
    <scope>NUCLEOTIDE SEQUENCE</scope>
    <source>
        <strain evidence="12">CGMCC 1.15725</strain>
    </source>
</reference>
<dbReference type="CDD" id="cd06572">
    <property type="entry name" value="Histidinol_dh"/>
    <property type="match status" value="1"/>
</dbReference>
<dbReference type="PIRSF" id="PIRSF000099">
    <property type="entry name" value="Histidinol_dh"/>
    <property type="match status" value="1"/>
</dbReference>